<dbReference type="GeneID" id="34620772"/>
<sequence>MRRLLQGVTASTGGGYKREEVTFAEDGWARASSRKGHPYTSPAAGEEGVGAEEGQTLYPEGDYAEHDGEAEDLDYTQYYTEADGEKAAEGEGEDGDSGYLEAESPVAELEDEEAYDYSYEGAETQEGAAEDQEGTNGPYEEAEADYEDYGVDMEEKTGIEEEGDEAEASVEEEAAAEGRGEEEASQSLEPFTLSQIAQRVHVRRVEGKGRCLYTRNALAPGEVIFVERPVLVAVPSLNPELWDLLNELNGETAFELPPIWHLAALCSLTMLDEEAFNVCLDKWVPDEDSEPSQDVLRVTTSSPCSVCRTVPVDATIEQYVTFETAYADRLADTNKNDMPDAEMVYEQASRVFTRHWILFQLDTILFEGYRAAGDYESAYVHQMHRLEYVSAVLPLPSYSLAWLYEEMGDVLWSRVQAKGKPYANSRLRIAGRHFEDAYNLLYILCGPEHEYTTAAATKRNKIDELTTDV</sequence>
<feature type="compositionally biased region" description="Acidic residues" evidence="1">
    <location>
        <begin position="160"/>
        <end position="175"/>
    </location>
</feature>
<dbReference type="RefSeq" id="XP_026191250.1">
    <property type="nucleotide sequence ID" value="XM_026335465.1"/>
</dbReference>
<dbReference type="Proteomes" id="UP000515125">
    <property type="component" value="Unplaced"/>
</dbReference>
<dbReference type="AlphaFoldDB" id="A0A6P6RVW1"/>
<reference evidence="3" key="1">
    <citation type="submission" date="2025-08" db="UniProtKB">
        <authorList>
            <consortium name="RefSeq"/>
        </authorList>
    </citation>
    <scope>IDENTIFICATION</scope>
</reference>
<name>A0A6P6RVW1_9EIME</name>
<evidence type="ECO:0000256" key="1">
    <source>
        <dbReference type="SAM" id="MobiDB-lite"/>
    </source>
</evidence>
<accession>A0A6P6RVW1</accession>
<dbReference type="OrthoDB" id="194358at2759"/>
<feature type="region of interest" description="Disordered" evidence="1">
    <location>
        <begin position="158"/>
        <end position="189"/>
    </location>
</feature>
<gene>
    <name evidence="3" type="primary">LOC34620772</name>
</gene>
<feature type="region of interest" description="Disordered" evidence="1">
    <location>
        <begin position="1"/>
        <end position="99"/>
    </location>
</feature>
<organism evidence="2 3">
    <name type="scientific">Cyclospora cayetanensis</name>
    <dbReference type="NCBI Taxonomy" id="88456"/>
    <lineage>
        <taxon>Eukaryota</taxon>
        <taxon>Sar</taxon>
        <taxon>Alveolata</taxon>
        <taxon>Apicomplexa</taxon>
        <taxon>Conoidasida</taxon>
        <taxon>Coccidia</taxon>
        <taxon>Eucoccidiorida</taxon>
        <taxon>Eimeriorina</taxon>
        <taxon>Eimeriidae</taxon>
        <taxon>Cyclospora</taxon>
    </lineage>
</organism>
<evidence type="ECO:0000313" key="2">
    <source>
        <dbReference type="Proteomes" id="UP000515125"/>
    </source>
</evidence>
<dbReference type="InterPro" id="IPR046341">
    <property type="entry name" value="SET_dom_sf"/>
</dbReference>
<evidence type="ECO:0000313" key="3">
    <source>
        <dbReference type="RefSeq" id="XP_026191250.1"/>
    </source>
</evidence>
<keyword evidence="2" id="KW-1185">Reference proteome</keyword>
<proteinExistence type="predicted"/>
<dbReference type="InterPro" id="IPR011990">
    <property type="entry name" value="TPR-like_helical_dom_sf"/>
</dbReference>
<protein>
    <submittedName>
        <fullName evidence="3">Uncharacterized protein LOC34620772</fullName>
    </submittedName>
</protein>
<dbReference type="SUPFAM" id="SSF82199">
    <property type="entry name" value="SET domain"/>
    <property type="match status" value="1"/>
</dbReference>
<dbReference type="Gene3D" id="1.25.40.10">
    <property type="entry name" value="Tetratricopeptide repeat domain"/>
    <property type="match status" value="1"/>
</dbReference>